<evidence type="ECO:0000256" key="3">
    <source>
        <dbReference type="ARBA" id="ARBA00022475"/>
    </source>
</evidence>
<proteinExistence type="predicted"/>
<dbReference type="PANTHER" id="PTHR23517:SF13">
    <property type="entry name" value="MAJOR FACILITATOR SUPERFAMILY MFS_1"/>
    <property type="match status" value="1"/>
</dbReference>
<dbReference type="Gene3D" id="1.20.1250.20">
    <property type="entry name" value="MFS general substrate transporter like domains"/>
    <property type="match status" value="1"/>
</dbReference>
<feature type="transmembrane region" description="Helical" evidence="7">
    <location>
        <begin position="180"/>
        <end position="199"/>
    </location>
</feature>
<gene>
    <name evidence="9" type="ORF">NCTC10437_04293</name>
</gene>
<accession>A0A3S4SNY9</accession>
<keyword evidence="5 7" id="KW-1133">Transmembrane helix</keyword>
<organism evidence="9 10">
    <name type="scientific">Mycolicibacterium aurum</name>
    <name type="common">Mycobacterium aurum</name>
    <dbReference type="NCBI Taxonomy" id="1791"/>
    <lineage>
        <taxon>Bacteria</taxon>
        <taxon>Bacillati</taxon>
        <taxon>Actinomycetota</taxon>
        <taxon>Actinomycetes</taxon>
        <taxon>Mycobacteriales</taxon>
        <taxon>Mycobacteriaceae</taxon>
        <taxon>Mycolicibacterium</taxon>
    </lineage>
</organism>
<feature type="transmembrane region" description="Helical" evidence="7">
    <location>
        <begin position="382"/>
        <end position="400"/>
    </location>
</feature>
<dbReference type="GO" id="GO:0022857">
    <property type="term" value="F:transmembrane transporter activity"/>
    <property type="evidence" value="ECO:0007669"/>
    <property type="project" value="InterPro"/>
</dbReference>
<keyword evidence="10" id="KW-1185">Reference proteome</keyword>
<feature type="transmembrane region" description="Helical" evidence="7">
    <location>
        <begin position="114"/>
        <end position="137"/>
    </location>
</feature>
<keyword evidence="3" id="KW-1003">Cell membrane</keyword>
<name>A0A3S4SNY9_MYCAU</name>
<evidence type="ECO:0000256" key="1">
    <source>
        <dbReference type="ARBA" id="ARBA00004651"/>
    </source>
</evidence>
<evidence type="ECO:0000259" key="8">
    <source>
        <dbReference type="PROSITE" id="PS50850"/>
    </source>
</evidence>
<dbReference type="Pfam" id="PF07690">
    <property type="entry name" value="MFS_1"/>
    <property type="match status" value="1"/>
</dbReference>
<dbReference type="InterPro" id="IPR020846">
    <property type="entry name" value="MFS_dom"/>
</dbReference>
<dbReference type="InterPro" id="IPR011701">
    <property type="entry name" value="MFS"/>
</dbReference>
<evidence type="ECO:0000313" key="9">
    <source>
        <dbReference type="EMBL" id="VEG57285.1"/>
    </source>
</evidence>
<feature type="transmembrane region" description="Helical" evidence="7">
    <location>
        <begin position="220"/>
        <end position="241"/>
    </location>
</feature>
<dbReference type="GO" id="GO:0005886">
    <property type="term" value="C:plasma membrane"/>
    <property type="evidence" value="ECO:0007669"/>
    <property type="project" value="UniProtKB-SubCell"/>
</dbReference>
<dbReference type="STRING" id="1791.GCA_001049355_03618"/>
<keyword evidence="4 7" id="KW-0812">Transmembrane</keyword>
<protein>
    <submittedName>
        <fullName evidence="9">Major facilitator superfamily MFS_1</fullName>
    </submittedName>
</protein>
<feature type="transmembrane region" description="Helical" evidence="7">
    <location>
        <begin position="287"/>
        <end position="305"/>
    </location>
</feature>
<evidence type="ECO:0000313" key="10">
    <source>
        <dbReference type="Proteomes" id="UP000279306"/>
    </source>
</evidence>
<evidence type="ECO:0000256" key="7">
    <source>
        <dbReference type="SAM" id="Phobius"/>
    </source>
</evidence>
<keyword evidence="6 7" id="KW-0472">Membrane</keyword>
<sequence>MPAVQQIAANRPSDGTPAAPRRYGFALLTYAMAAVMIGATLPTPMYELYGHRMHFSVLTTTIIFATYAGAVLAALLVFGRWSDVIGRKPMLVAGAGVAIASSVVFLVADSVPVLLVGRVLSGVSVGIFAGTATAAIVESAPAHWRTRAAAIATLANLGGLGLGPIVAGVLIQYAPAPLHLSFALHTALVVVAVAAVLRVPETAERHGRLGVQRLSVPPQTRAVFAVAATAAFAGFAVNAMFASVAPTFVSTLMGVDNHAVAGGVAGLMVLTAALVAPAAVRVEAQRAVAVGSALLVVAMAMLFAALVFSSLWGLIVAALVAGTGQGLSFGRGLAAVSEHTPPDRRAEVSSTYFLVAYVALSLPVIGMGAAAQQWGLEAAGEMFAAIVGVLALLCLIAILIQERRRRPELAEPGTTT</sequence>
<dbReference type="InterPro" id="IPR050171">
    <property type="entry name" value="MFS_Transporters"/>
</dbReference>
<dbReference type="InterPro" id="IPR036259">
    <property type="entry name" value="MFS_trans_sf"/>
</dbReference>
<comment type="subcellular location">
    <subcellularLocation>
        <location evidence="1">Cell membrane</location>
        <topology evidence="1">Multi-pass membrane protein</topology>
    </subcellularLocation>
</comment>
<evidence type="ECO:0000256" key="6">
    <source>
        <dbReference type="ARBA" id="ARBA00023136"/>
    </source>
</evidence>
<feature type="transmembrane region" description="Helical" evidence="7">
    <location>
        <begin position="53"/>
        <end position="78"/>
    </location>
</feature>
<feature type="transmembrane region" description="Helical" evidence="7">
    <location>
        <begin position="311"/>
        <end position="330"/>
    </location>
</feature>
<dbReference type="AlphaFoldDB" id="A0A3S4SNY9"/>
<feature type="domain" description="Major facilitator superfamily (MFS) profile" evidence="8">
    <location>
        <begin position="22"/>
        <end position="405"/>
    </location>
</feature>
<dbReference type="PROSITE" id="PS50850">
    <property type="entry name" value="MFS"/>
    <property type="match status" value="1"/>
</dbReference>
<feature type="transmembrane region" description="Helical" evidence="7">
    <location>
        <begin position="23"/>
        <end position="41"/>
    </location>
</feature>
<dbReference type="SUPFAM" id="SSF103473">
    <property type="entry name" value="MFS general substrate transporter"/>
    <property type="match status" value="1"/>
</dbReference>
<feature type="transmembrane region" description="Helical" evidence="7">
    <location>
        <begin position="261"/>
        <end position="280"/>
    </location>
</feature>
<evidence type="ECO:0000256" key="5">
    <source>
        <dbReference type="ARBA" id="ARBA00022989"/>
    </source>
</evidence>
<evidence type="ECO:0000256" key="2">
    <source>
        <dbReference type="ARBA" id="ARBA00022448"/>
    </source>
</evidence>
<dbReference type="Proteomes" id="UP000279306">
    <property type="component" value="Chromosome"/>
</dbReference>
<dbReference type="PANTHER" id="PTHR23517">
    <property type="entry name" value="RESISTANCE PROTEIN MDTM, PUTATIVE-RELATED-RELATED"/>
    <property type="match status" value="1"/>
</dbReference>
<reference evidence="9 10" key="1">
    <citation type="submission" date="2018-12" db="EMBL/GenBank/DDBJ databases">
        <authorList>
            <consortium name="Pathogen Informatics"/>
        </authorList>
    </citation>
    <scope>NUCLEOTIDE SEQUENCE [LARGE SCALE GENOMIC DNA]</scope>
    <source>
        <strain evidence="9 10">NCTC10437</strain>
    </source>
</reference>
<feature type="transmembrane region" description="Helical" evidence="7">
    <location>
        <begin position="351"/>
        <end position="370"/>
    </location>
</feature>
<feature type="transmembrane region" description="Helical" evidence="7">
    <location>
        <begin position="149"/>
        <end position="174"/>
    </location>
</feature>
<evidence type="ECO:0000256" key="4">
    <source>
        <dbReference type="ARBA" id="ARBA00022692"/>
    </source>
</evidence>
<dbReference type="KEGG" id="mauu:NCTC10437_04293"/>
<dbReference type="EMBL" id="LR134356">
    <property type="protein sequence ID" value="VEG57285.1"/>
    <property type="molecule type" value="Genomic_DNA"/>
</dbReference>
<keyword evidence="2" id="KW-0813">Transport</keyword>
<feature type="transmembrane region" description="Helical" evidence="7">
    <location>
        <begin position="90"/>
        <end position="108"/>
    </location>
</feature>